<proteinExistence type="predicted"/>
<reference evidence="1" key="1">
    <citation type="submission" date="2020-10" db="EMBL/GenBank/DDBJ databases">
        <authorList>
            <person name="Kusch S."/>
        </authorList>
    </citation>
    <scope>NUCLEOTIDE SEQUENCE</scope>
    <source>
        <strain evidence="1">SwB9</strain>
    </source>
</reference>
<dbReference type="AlphaFoldDB" id="A0A8H2ZT58"/>
<gene>
    <name evidence="1" type="ORF">SCLTRI_LOCUS10567</name>
</gene>
<organism evidence="1 2">
    <name type="scientific">Sclerotinia trifoliorum</name>
    <dbReference type="NCBI Taxonomy" id="28548"/>
    <lineage>
        <taxon>Eukaryota</taxon>
        <taxon>Fungi</taxon>
        <taxon>Dikarya</taxon>
        <taxon>Ascomycota</taxon>
        <taxon>Pezizomycotina</taxon>
        <taxon>Leotiomycetes</taxon>
        <taxon>Helotiales</taxon>
        <taxon>Sclerotiniaceae</taxon>
        <taxon>Sclerotinia</taxon>
    </lineage>
</organism>
<name>A0A8H2ZT58_9HELO</name>
<keyword evidence="2" id="KW-1185">Reference proteome</keyword>
<comment type="caution">
    <text evidence="1">The sequence shown here is derived from an EMBL/GenBank/DDBJ whole genome shotgun (WGS) entry which is preliminary data.</text>
</comment>
<protein>
    <submittedName>
        <fullName evidence="1">Effeeaa9-ca72-4d5f-b05e-7d8f8c337a40</fullName>
    </submittedName>
</protein>
<dbReference type="EMBL" id="CAJHIA010000037">
    <property type="protein sequence ID" value="CAD6456998.1"/>
    <property type="molecule type" value="Genomic_DNA"/>
</dbReference>
<accession>A0A8H2ZT58</accession>
<dbReference type="Proteomes" id="UP000624404">
    <property type="component" value="Unassembled WGS sequence"/>
</dbReference>
<sequence>MAKAELAMEELRLWDEWWSNCPDRRYRGMTSSQLESKRMSLAGDFYRSVADADTTKTLDEKKVLRYAHTGRIWLSWGRTLGSGSKSPAGAALTLAVADNTKGTSQFDLVQKRFSATHLLLVEKWITDFEPEIGAFCLFLDPFAKNLHACKLGSMASIEKSFKQFMEAFLEKRFEHDVVPFESYKEAVWMIVMMMTTITQLMSHISTN</sequence>
<evidence type="ECO:0000313" key="2">
    <source>
        <dbReference type="Proteomes" id="UP000624404"/>
    </source>
</evidence>
<evidence type="ECO:0000313" key="1">
    <source>
        <dbReference type="EMBL" id="CAD6456998.1"/>
    </source>
</evidence>